<evidence type="ECO:0000313" key="1">
    <source>
        <dbReference type="EMBL" id="SMP25125.1"/>
    </source>
</evidence>
<accession>A0ABY1P3X0</accession>
<proteinExistence type="predicted"/>
<evidence type="ECO:0000313" key="2">
    <source>
        <dbReference type="Proteomes" id="UP001157915"/>
    </source>
</evidence>
<organism evidence="1 2">
    <name type="scientific">Algoriphagus winogradskyi</name>
    <dbReference type="NCBI Taxonomy" id="237017"/>
    <lineage>
        <taxon>Bacteria</taxon>
        <taxon>Pseudomonadati</taxon>
        <taxon>Bacteroidota</taxon>
        <taxon>Cytophagia</taxon>
        <taxon>Cytophagales</taxon>
        <taxon>Cyclobacteriaceae</taxon>
        <taxon>Algoriphagus</taxon>
    </lineage>
</organism>
<gene>
    <name evidence="1" type="ORF">SAMN06265367_104143</name>
</gene>
<protein>
    <submittedName>
        <fullName evidence="1">Uncharacterized protein</fullName>
    </submittedName>
</protein>
<dbReference type="Proteomes" id="UP001157915">
    <property type="component" value="Unassembled WGS sequence"/>
</dbReference>
<sequence>MNNLIIRKAASHLRLFAYQDGRQMSEAASIPKFNLFFSAFDSIPVQKRLMILNNYQEAFETGFYRGLKCVF</sequence>
<reference evidence="1 2" key="1">
    <citation type="submission" date="2017-05" db="EMBL/GenBank/DDBJ databases">
        <authorList>
            <person name="Varghese N."/>
            <person name="Submissions S."/>
        </authorList>
    </citation>
    <scope>NUCLEOTIDE SEQUENCE [LARGE SCALE GENOMIC DNA]</scope>
    <source>
        <strain evidence="1 2">DSM 15360</strain>
    </source>
</reference>
<dbReference type="RefSeq" id="WP_283413258.1">
    <property type="nucleotide sequence ID" value="NZ_FXUA01000004.1"/>
</dbReference>
<comment type="caution">
    <text evidence="1">The sequence shown here is derived from an EMBL/GenBank/DDBJ whole genome shotgun (WGS) entry which is preliminary data.</text>
</comment>
<name>A0ABY1P3X0_9BACT</name>
<dbReference type="EMBL" id="FXUA01000004">
    <property type="protein sequence ID" value="SMP25125.1"/>
    <property type="molecule type" value="Genomic_DNA"/>
</dbReference>
<keyword evidence="2" id="KW-1185">Reference proteome</keyword>